<dbReference type="GO" id="GO:0006635">
    <property type="term" value="P:fatty acid beta-oxidation"/>
    <property type="evidence" value="ECO:0007669"/>
    <property type="project" value="TreeGrafter"/>
</dbReference>
<dbReference type="EMBL" id="CP042906">
    <property type="protein sequence ID" value="QEX17060.1"/>
    <property type="molecule type" value="Genomic_DNA"/>
</dbReference>
<reference evidence="4 5" key="1">
    <citation type="submission" date="2019-08" db="EMBL/GenBank/DDBJ databases">
        <title>Hyperibacter terrae gen. nov., sp. nov. and Hyperibacter viscosus sp. nov., two new members in the family Rhodospirillaceae isolated from the rhizosphere of Hypericum perforatum.</title>
        <authorList>
            <person name="Noviana Z."/>
        </authorList>
    </citation>
    <scope>NUCLEOTIDE SEQUENCE [LARGE SCALE GENOMIC DNA]</scope>
    <source>
        <strain evidence="4 5">R5913</strain>
    </source>
</reference>
<keyword evidence="2" id="KW-0456">Lyase</keyword>
<dbReference type="Proteomes" id="UP000326202">
    <property type="component" value="Chromosome"/>
</dbReference>
<protein>
    <submittedName>
        <fullName evidence="4">Enoyl-CoA hydratase</fullName>
    </submittedName>
</protein>
<dbReference type="SUPFAM" id="SSF52096">
    <property type="entry name" value="ClpP/crotonase"/>
    <property type="match status" value="1"/>
</dbReference>
<dbReference type="PANTHER" id="PTHR11941:SF133">
    <property type="entry name" value="1,2-EPOXYPHENYLACETYL-COA ISOMERASE"/>
    <property type="match status" value="1"/>
</dbReference>
<evidence type="ECO:0000256" key="3">
    <source>
        <dbReference type="RuleBase" id="RU003707"/>
    </source>
</evidence>
<dbReference type="Gene3D" id="1.10.12.10">
    <property type="entry name" value="Lyase 2-enoyl-coa Hydratase, Chain A, domain 2"/>
    <property type="match status" value="1"/>
</dbReference>
<evidence type="ECO:0000313" key="5">
    <source>
        <dbReference type="Proteomes" id="UP000326202"/>
    </source>
</evidence>
<keyword evidence="5" id="KW-1185">Reference proteome</keyword>
<evidence type="ECO:0000256" key="2">
    <source>
        <dbReference type="ARBA" id="ARBA00023239"/>
    </source>
</evidence>
<dbReference type="RefSeq" id="WP_225308654.1">
    <property type="nucleotide sequence ID" value="NZ_CP042906.1"/>
</dbReference>
<accession>A0A5J6ML94</accession>
<sequence length="256" mass="27679">MLEIVNDGAVRTLALDRPDARNALSLSLLKALRAALAEAVEDNVRCLVLTGRGRAFCAGADVMEWSEEVARGATDYDWVPQSHALIQEMAAFPAPTIALLNGAAVGGGLDLALACDFRFAADSAKFICSYTKVGYSPDLGGTWLMPRLIGIEAAKRFAFTGETWLAPEALRRGLITEMHGSDTLQTATYEFAKKLANGPTVAQRHTKRLMDSAGERTLEQQLEEELAAGRLCAQTEDHKEGLAAAVERRDPNFVGR</sequence>
<evidence type="ECO:0000313" key="4">
    <source>
        <dbReference type="EMBL" id="QEX17060.1"/>
    </source>
</evidence>
<proteinExistence type="inferred from homology"/>
<dbReference type="AlphaFoldDB" id="A0A5J6ML94"/>
<evidence type="ECO:0000256" key="1">
    <source>
        <dbReference type="ARBA" id="ARBA00005254"/>
    </source>
</evidence>
<name>A0A5J6ML94_9PROT</name>
<dbReference type="GO" id="GO:0016829">
    <property type="term" value="F:lyase activity"/>
    <property type="evidence" value="ECO:0007669"/>
    <property type="project" value="UniProtKB-KW"/>
</dbReference>
<dbReference type="CDD" id="cd06558">
    <property type="entry name" value="crotonase-like"/>
    <property type="match status" value="1"/>
</dbReference>
<dbReference type="InterPro" id="IPR029045">
    <property type="entry name" value="ClpP/crotonase-like_dom_sf"/>
</dbReference>
<organism evidence="4 5">
    <name type="scientific">Hypericibacter terrae</name>
    <dbReference type="NCBI Taxonomy" id="2602015"/>
    <lineage>
        <taxon>Bacteria</taxon>
        <taxon>Pseudomonadati</taxon>
        <taxon>Pseudomonadota</taxon>
        <taxon>Alphaproteobacteria</taxon>
        <taxon>Rhodospirillales</taxon>
        <taxon>Dongiaceae</taxon>
        <taxon>Hypericibacter</taxon>
    </lineage>
</organism>
<dbReference type="PANTHER" id="PTHR11941">
    <property type="entry name" value="ENOYL-COA HYDRATASE-RELATED"/>
    <property type="match status" value="1"/>
</dbReference>
<dbReference type="Gene3D" id="3.90.226.10">
    <property type="entry name" value="2-enoyl-CoA Hydratase, Chain A, domain 1"/>
    <property type="match status" value="1"/>
</dbReference>
<dbReference type="Pfam" id="PF00378">
    <property type="entry name" value="ECH_1"/>
    <property type="match status" value="1"/>
</dbReference>
<dbReference type="PROSITE" id="PS00166">
    <property type="entry name" value="ENOYL_COA_HYDRATASE"/>
    <property type="match status" value="1"/>
</dbReference>
<dbReference type="KEGG" id="htq:FRZ44_23560"/>
<dbReference type="InterPro" id="IPR014748">
    <property type="entry name" value="Enoyl-CoA_hydra_C"/>
</dbReference>
<dbReference type="InterPro" id="IPR018376">
    <property type="entry name" value="Enoyl-CoA_hyd/isom_CS"/>
</dbReference>
<dbReference type="InterPro" id="IPR001753">
    <property type="entry name" value="Enoyl-CoA_hydra/iso"/>
</dbReference>
<comment type="similarity">
    <text evidence="1 3">Belongs to the enoyl-CoA hydratase/isomerase family.</text>
</comment>
<gene>
    <name evidence="4" type="ORF">FRZ44_23560</name>
</gene>